<evidence type="ECO:0000313" key="1">
    <source>
        <dbReference type="EMBL" id="ADN14818.1"/>
    </source>
</evidence>
<sequence>MKTTNKLPSYSSWIFGSPYLWLNWQRSLWGNWSDIWSQFPIFGGNFTKQSLAIQEKLVQSFLEVEEKSVERSLDAQKRFWDNYFDFLQGQNNGIQKPKPKSHPSPKLEEFPSLAKLEEFPVSAK</sequence>
<dbReference type="EMBL" id="CP002198">
    <property type="protein sequence ID" value="ADN14818.1"/>
    <property type="molecule type" value="Genomic_DNA"/>
</dbReference>
<evidence type="ECO:0000313" key="2">
    <source>
        <dbReference type="Proteomes" id="UP000008206"/>
    </source>
</evidence>
<reference evidence="2" key="1">
    <citation type="journal article" date="2011" name="MBio">
        <title>Novel metabolic attributes of the genus Cyanothece, comprising a group of unicellular nitrogen-fixing Cyanobacteria.</title>
        <authorList>
            <person name="Bandyopadhyay A."/>
            <person name="Elvitigala T."/>
            <person name="Welsh E."/>
            <person name="Stockel J."/>
            <person name="Liberton M."/>
            <person name="Min H."/>
            <person name="Sherman L.A."/>
            <person name="Pakrasi H.B."/>
        </authorList>
    </citation>
    <scope>NUCLEOTIDE SEQUENCE [LARGE SCALE GENOMIC DNA]</scope>
    <source>
        <strain evidence="2">PCC 7822</strain>
    </source>
</reference>
<accession>E0U6Q9</accession>
<dbReference type="RefSeq" id="WP_013322923.1">
    <property type="nucleotide sequence ID" value="NC_014501.1"/>
</dbReference>
<proteinExistence type="predicted"/>
<dbReference type="OrthoDB" id="515764at2"/>
<dbReference type="Proteomes" id="UP000008206">
    <property type="component" value="Chromosome"/>
</dbReference>
<dbReference type="KEGG" id="cyj:Cyan7822_2859"/>
<dbReference type="eggNOG" id="ENOG5030QYI">
    <property type="taxonomic scope" value="Bacteria"/>
</dbReference>
<dbReference type="HOGENOM" id="CLU_2092755_0_0_3"/>
<organism evidence="1 2">
    <name type="scientific">Gloeothece verrucosa (strain PCC 7822)</name>
    <name type="common">Cyanothece sp. (strain PCC 7822)</name>
    <dbReference type="NCBI Taxonomy" id="497965"/>
    <lineage>
        <taxon>Bacteria</taxon>
        <taxon>Bacillati</taxon>
        <taxon>Cyanobacteriota</taxon>
        <taxon>Cyanophyceae</taxon>
        <taxon>Oscillatoriophycideae</taxon>
        <taxon>Chroococcales</taxon>
        <taxon>Aphanothecaceae</taxon>
        <taxon>Gloeothece</taxon>
        <taxon>Gloeothece verrucosa</taxon>
    </lineage>
</organism>
<protein>
    <submittedName>
        <fullName evidence="1">Uncharacterized protein</fullName>
    </submittedName>
</protein>
<keyword evidence="2" id="KW-1185">Reference proteome</keyword>
<name>E0U6Q9_GLOV7</name>
<gene>
    <name evidence="1" type="ordered locus">Cyan7822_2859</name>
</gene>
<dbReference type="AlphaFoldDB" id="E0U6Q9"/>